<feature type="transmembrane region" description="Helical" evidence="1">
    <location>
        <begin position="32"/>
        <end position="53"/>
    </location>
</feature>
<dbReference type="RefSeq" id="WP_087439463.1">
    <property type="nucleotide sequence ID" value="NZ_CP021416.1"/>
</dbReference>
<dbReference type="EMBL" id="CP021416">
    <property type="protein sequence ID" value="ARU49769.1"/>
    <property type="molecule type" value="Genomic_DNA"/>
</dbReference>
<dbReference type="KEGG" id="suls:Sdiek1_2621"/>
<reference evidence="3" key="1">
    <citation type="submission" date="2017-05" db="EMBL/GenBank/DDBJ databases">
        <title>Dechlorination kinetics govern the competition between two new strains of the genus Sulfurospirillum.</title>
        <authorList>
            <person name="Buttet G.F."/>
            <person name="Murray A.M."/>
            <person name="Goris T."/>
            <person name="Burion M."/>
            <person name="Lin B."/>
            <person name="Rolle M."/>
            <person name="Maillard J."/>
        </authorList>
    </citation>
    <scope>NUCLEOTIDE SEQUENCE [LARGE SCALE GENOMIC DNA]</scope>
    <source>
        <strain evidence="3">SL2-1</strain>
    </source>
</reference>
<accession>A0A1Y0HNS9</accession>
<keyword evidence="1" id="KW-0472">Membrane</keyword>
<keyword evidence="1" id="KW-1133">Transmembrane helix</keyword>
<dbReference type="Proteomes" id="UP000196005">
    <property type="component" value="Chromosome"/>
</dbReference>
<feature type="transmembrane region" description="Helical" evidence="1">
    <location>
        <begin position="59"/>
        <end position="78"/>
    </location>
</feature>
<name>A0A1Y0HNS9_9BACT</name>
<keyword evidence="3" id="KW-1185">Reference proteome</keyword>
<organism evidence="2 3">
    <name type="scientific">Sulfurospirillum diekertiae</name>
    <dbReference type="NCBI Taxonomy" id="1854492"/>
    <lineage>
        <taxon>Bacteria</taxon>
        <taxon>Pseudomonadati</taxon>
        <taxon>Campylobacterota</taxon>
        <taxon>Epsilonproteobacteria</taxon>
        <taxon>Campylobacterales</taxon>
        <taxon>Sulfurospirillaceae</taxon>
        <taxon>Sulfurospirillum</taxon>
    </lineage>
</organism>
<evidence type="ECO:0000313" key="3">
    <source>
        <dbReference type="Proteomes" id="UP000196005"/>
    </source>
</evidence>
<keyword evidence="1" id="KW-0812">Transmembrane</keyword>
<evidence type="ECO:0000313" key="2">
    <source>
        <dbReference type="EMBL" id="ARU49769.1"/>
    </source>
</evidence>
<evidence type="ECO:0000256" key="1">
    <source>
        <dbReference type="SAM" id="Phobius"/>
    </source>
</evidence>
<proteinExistence type="predicted"/>
<gene>
    <name evidence="2" type="ORF">Sdiek1_2621</name>
</gene>
<protein>
    <submittedName>
        <fullName evidence="2">Uncharacterized protein</fullName>
    </submittedName>
</protein>
<dbReference type="OrthoDB" id="9980851at2"/>
<sequence>MNIKLPHDLGKILYVQSIDIKKRIRAEIGVRIAQLLFCGFGFAISLVMLYSGWQKEDVWHGLIGALFFPFFFMIVLLLKDLLRTTLVVVCDKGIARFTLNYALKICQSEIFYFKEATHCTQEEGFVDPHSPVSKKGYRFATTWFDGARKCFCISHLKEDEIADAHPDKEAAHVGKEAYESFCIQKKNLKHIPLP</sequence>
<dbReference type="AlphaFoldDB" id="A0A1Y0HNS9"/>